<name>A0A822ZDJ6_NELNU</name>
<proteinExistence type="predicted"/>
<sequence>MTSNDSLYLVSDDLDRFTLCGVNNHNRSPYYKALDLLPNLIPCIPSSLRVGSLVPSFLLAQGL</sequence>
<organism evidence="1 2">
    <name type="scientific">Nelumbo nucifera</name>
    <name type="common">Sacred lotus</name>
    <dbReference type="NCBI Taxonomy" id="4432"/>
    <lineage>
        <taxon>Eukaryota</taxon>
        <taxon>Viridiplantae</taxon>
        <taxon>Streptophyta</taxon>
        <taxon>Embryophyta</taxon>
        <taxon>Tracheophyta</taxon>
        <taxon>Spermatophyta</taxon>
        <taxon>Magnoliopsida</taxon>
        <taxon>Proteales</taxon>
        <taxon>Nelumbonaceae</taxon>
        <taxon>Nelumbo</taxon>
    </lineage>
</organism>
<dbReference type="AlphaFoldDB" id="A0A822ZDJ6"/>
<evidence type="ECO:0000313" key="2">
    <source>
        <dbReference type="Proteomes" id="UP000607653"/>
    </source>
</evidence>
<keyword evidence="2" id="KW-1185">Reference proteome</keyword>
<accession>A0A822ZDJ6</accession>
<reference evidence="1 2" key="1">
    <citation type="journal article" date="2020" name="Mol. Biol. Evol.">
        <title>Distinct Expression and Methylation Patterns for Genes with Different Fates following a Single Whole-Genome Duplication in Flowering Plants.</title>
        <authorList>
            <person name="Shi T."/>
            <person name="Rahmani R.S."/>
            <person name="Gugger P.F."/>
            <person name="Wang M."/>
            <person name="Li H."/>
            <person name="Zhang Y."/>
            <person name="Li Z."/>
            <person name="Wang Q."/>
            <person name="Van de Peer Y."/>
            <person name="Marchal K."/>
            <person name="Chen J."/>
        </authorList>
    </citation>
    <scope>NUCLEOTIDE SEQUENCE [LARGE SCALE GENOMIC DNA]</scope>
    <source>
        <tissue evidence="1">Leaf</tissue>
    </source>
</reference>
<gene>
    <name evidence="1" type="ORF">HUJ06_001423</name>
</gene>
<comment type="caution">
    <text evidence="1">The sequence shown here is derived from an EMBL/GenBank/DDBJ whole genome shotgun (WGS) entry which is preliminary data.</text>
</comment>
<protein>
    <submittedName>
        <fullName evidence="1">Uncharacterized protein</fullName>
    </submittedName>
</protein>
<evidence type="ECO:0000313" key="1">
    <source>
        <dbReference type="EMBL" id="DAD43192.1"/>
    </source>
</evidence>
<dbReference type="Proteomes" id="UP000607653">
    <property type="component" value="Unassembled WGS sequence"/>
</dbReference>
<dbReference type="EMBL" id="DUZY01000006">
    <property type="protein sequence ID" value="DAD43192.1"/>
    <property type="molecule type" value="Genomic_DNA"/>
</dbReference>